<dbReference type="EMBL" id="BMOF01000021">
    <property type="protein sequence ID" value="GGJ99971.1"/>
    <property type="molecule type" value="Genomic_DNA"/>
</dbReference>
<protein>
    <recommendedName>
        <fullName evidence="3">YugN-like family protein</fullName>
    </recommendedName>
</protein>
<evidence type="ECO:0000313" key="1">
    <source>
        <dbReference type="EMBL" id="GGJ99971.1"/>
    </source>
</evidence>
<comment type="caution">
    <text evidence="1">The sequence shown here is derived from an EMBL/GenBank/DDBJ whole genome shotgun (WGS) entry which is preliminary data.</text>
</comment>
<gene>
    <name evidence="1" type="ORF">GCM10007043_12550</name>
</gene>
<sequence>MVIANTGLAGIERTLGELDALMDDLGFVRWAWDYDKAHYDFKIEDKQTGATYFLRVPAEAIRGRLENPLAVLKLKDPLIAKHLFPHGLDYDAPIPPAVEEAAKRTLNELKAALEKEESR</sequence>
<name>A0A8J3BAL5_9BACI</name>
<evidence type="ECO:0000313" key="2">
    <source>
        <dbReference type="Proteomes" id="UP000637720"/>
    </source>
</evidence>
<accession>A0A8J3BAL5</accession>
<reference evidence="1" key="2">
    <citation type="submission" date="2020-09" db="EMBL/GenBank/DDBJ databases">
        <authorList>
            <person name="Sun Q."/>
            <person name="Ohkuma M."/>
        </authorList>
    </citation>
    <scope>NUCLEOTIDE SEQUENCE</scope>
    <source>
        <strain evidence="1">JCM 14719</strain>
    </source>
</reference>
<proteinExistence type="predicted"/>
<dbReference type="Gene3D" id="3.30.310.100">
    <property type="entry name" value="YugN-like"/>
    <property type="match status" value="1"/>
</dbReference>
<dbReference type="SUPFAM" id="SSF160755">
    <property type="entry name" value="YugN-like"/>
    <property type="match status" value="1"/>
</dbReference>
<dbReference type="InterPro" id="IPR014967">
    <property type="entry name" value="Uncharacterised_YugN-like"/>
</dbReference>
<reference evidence="1" key="1">
    <citation type="journal article" date="2014" name="Int. J. Syst. Evol. Microbiol.">
        <title>Complete genome sequence of Corynebacterium casei LMG S-19264T (=DSM 44701T), isolated from a smear-ripened cheese.</title>
        <authorList>
            <consortium name="US DOE Joint Genome Institute (JGI-PGF)"/>
            <person name="Walter F."/>
            <person name="Albersmeier A."/>
            <person name="Kalinowski J."/>
            <person name="Ruckert C."/>
        </authorList>
    </citation>
    <scope>NUCLEOTIDE SEQUENCE</scope>
    <source>
        <strain evidence="1">JCM 14719</strain>
    </source>
</reference>
<dbReference type="InterPro" id="IPR036491">
    <property type="entry name" value="YugN-like_sf"/>
</dbReference>
<dbReference type="Proteomes" id="UP000637720">
    <property type="component" value="Unassembled WGS sequence"/>
</dbReference>
<keyword evidence="2" id="KW-1185">Reference proteome</keyword>
<dbReference type="RefSeq" id="WP_054669447.1">
    <property type="nucleotide sequence ID" value="NZ_BMOF01000021.1"/>
</dbReference>
<dbReference type="AlphaFoldDB" id="A0A8J3BAL5"/>
<organism evidence="1 2">
    <name type="scientific">Calditerricola satsumensis</name>
    <dbReference type="NCBI Taxonomy" id="373054"/>
    <lineage>
        <taxon>Bacteria</taxon>
        <taxon>Bacillati</taxon>
        <taxon>Bacillota</taxon>
        <taxon>Bacilli</taxon>
        <taxon>Bacillales</taxon>
        <taxon>Bacillaceae</taxon>
        <taxon>Calditerricola</taxon>
    </lineage>
</organism>
<evidence type="ECO:0008006" key="3">
    <source>
        <dbReference type="Google" id="ProtNLM"/>
    </source>
</evidence>
<dbReference type="Pfam" id="PF08868">
    <property type="entry name" value="YugN"/>
    <property type="match status" value="1"/>
</dbReference>